<dbReference type="EMBL" id="LN650648">
    <property type="protein sequence ID" value="CEI72914.1"/>
    <property type="molecule type" value="Genomic_DNA"/>
</dbReference>
<dbReference type="AlphaFoldDB" id="A0A2P2BV79"/>
<sequence>MEEGKVILIRMRDSDFDDDVSIDILTTFFVQKIWITTKIRGGMHELPRRCTVLIDEIFQSPTSQKILIKTFVQSAKFGLKYVLTLHYMDQLTKEDQATLKNSNASYILISGVDKKAFESLEEEFTVHGYSLDDLLNLKQYHSLNLIKSKDSYKAFITKLPPKLKVKEELQNIA</sequence>
<dbReference type="Proteomes" id="UP000245695">
    <property type="component" value="Chromosome 1"/>
</dbReference>
<keyword evidence="2" id="KW-1185">Reference proteome</keyword>
<gene>
    <name evidence="1" type="ORF">FRIFI_1379</name>
</gene>
<organism evidence="1 2">
    <name type="scientific">Romboutsia hominis</name>
    <dbReference type="NCBI Taxonomy" id="1507512"/>
    <lineage>
        <taxon>Bacteria</taxon>
        <taxon>Bacillati</taxon>
        <taxon>Bacillota</taxon>
        <taxon>Clostridia</taxon>
        <taxon>Peptostreptococcales</taxon>
        <taxon>Peptostreptococcaceae</taxon>
        <taxon>Romboutsia</taxon>
    </lineage>
</organism>
<name>A0A2P2BV79_9FIRM</name>
<reference evidence="1 2" key="1">
    <citation type="submission" date="2014-09" db="EMBL/GenBank/DDBJ databases">
        <authorList>
            <person name="Hornung B.V."/>
        </authorList>
    </citation>
    <scope>NUCLEOTIDE SEQUENCE [LARGE SCALE GENOMIC DNA]</scope>
    <source>
        <strain evidence="1 2">FRIFI</strain>
    </source>
</reference>
<evidence type="ECO:0000313" key="2">
    <source>
        <dbReference type="Proteomes" id="UP000245695"/>
    </source>
</evidence>
<dbReference type="RefSeq" id="WP_166505410.1">
    <property type="nucleotide sequence ID" value="NZ_LN650648.1"/>
</dbReference>
<dbReference type="KEGG" id="rhom:FRIFI_1379"/>
<accession>A0A2P2BV79</accession>
<protein>
    <submittedName>
        <fullName evidence="1">Uncharacterized protein</fullName>
    </submittedName>
</protein>
<proteinExistence type="predicted"/>
<evidence type="ECO:0000313" key="1">
    <source>
        <dbReference type="EMBL" id="CEI72914.1"/>
    </source>
</evidence>